<proteinExistence type="predicted"/>
<protein>
    <recommendedName>
        <fullName evidence="3">N-acetyltransferase domain-containing protein</fullName>
    </recommendedName>
</protein>
<sequence>MNTPHVVEWYGKKHFTLDEVKQKYLPRINADSQLSAYVDKDASAGLDLFIGDPTYLGLGLGSKILKEFLEQVVFQEEGITTCVVDPSPNNTRMIRVNEKVGFKYLTTTTGSEPKYLMIKQKEDT</sequence>
<dbReference type="InterPro" id="IPR016181">
    <property type="entry name" value="Acyl_CoA_acyltransferase"/>
</dbReference>
<dbReference type="Proteomes" id="UP000179018">
    <property type="component" value="Unassembled WGS sequence"/>
</dbReference>
<gene>
    <name evidence="1" type="ORF">A3A75_00955</name>
</gene>
<evidence type="ECO:0000313" key="2">
    <source>
        <dbReference type="Proteomes" id="UP000179018"/>
    </source>
</evidence>
<evidence type="ECO:0008006" key="3">
    <source>
        <dbReference type="Google" id="ProtNLM"/>
    </source>
</evidence>
<accession>A0A1F8B8M0</accession>
<organism evidence="1 2">
    <name type="scientific">Candidatus Woesebacteria bacterium RIFCSPLOWO2_01_FULL_39_10</name>
    <dbReference type="NCBI Taxonomy" id="1802516"/>
    <lineage>
        <taxon>Bacteria</taxon>
        <taxon>Candidatus Woeseibacteriota</taxon>
    </lineage>
</organism>
<dbReference type="AlphaFoldDB" id="A0A1F8B8M0"/>
<reference evidence="1 2" key="1">
    <citation type="journal article" date="2016" name="Nat. Commun.">
        <title>Thousands of microbial genomes shed light on interconnected biogeochemical processes in an aquifer system.</title>
        <authorList>
            <person name="Anantharaman K."/>
            <person name="Brown C.T."/>
            <person name="Hug L.A."/>
            <person name="Sharon I."/>
            <person name="Castelle C.J."/>
            <person name="Probst A.J."/>
            <person name="Thomas B.C."/>
            <person name="Singh A."/>
            <person name="Wilkins M.J."/>
            <person name="Karaoz U."/>
            <person name="Brodie E.L."/>
            <person name="Williams K.H."/>
            <person name="Hubbard S.S."/>
            <person name="Banfield J.F."/>
        </authorList>
    </citation>
    <scope>NUCLEOTIDE SEQUENCE [LARGE SCALE GENOMIC DNA]</scope>
</reference>
<dbReference type="Gene3D" id="3.40.630.30">
    <property type="match status" value="1"/>
</dbReference>
<dbReference type="EMBL" id="MGHC01000018">
    <property type="protein sequence ID" value="OGM59698.1"/>
    <property type="molecule type" value="Genomic_DNA"/>
</dbReference>
<comment type="caution">
    <text evidence="1">The sequence shown here is derived from an EMBL/GenBank/DDBJ whole genome shotgun (WGS) entry which is preliminary data.</text>
</comment>
<dbReference type="STRING" id="1802516.A3A75_00955"/>
<dbReference type="SUPFAM" id="SSF55729">
    <property type="entry name" value="Acyl-CoA N-acyltransferases (Nat)"/>
    <property type="match status" value="1"/>
</dbReference>
<evidence type="ECO:0000313" key="1">
    <source>
        <dbReference type="EMBL" id="OGM59698.1"/>
    </source>
</evidence>
<dbReference type="Pfam" id="PF13523">
    <property type="entry name" value="Acetyltransf_8"/>
    <property type="match status" value="1"/>
</dbReference>
<name>A0A1F8B8M0_9BACT</name>